<dbReference type="GO" id="GO:0009755">
    <property type="term" value="P:hormone-mediated signaling pathway"/>
    <property type="evidence" value="ECO:0007669"/>
    <property type="project" value="TreeGrafter"/>
</dbReference>
<dbReference type="InterPro" id="IPR004883">
    <property type="entry name" value="LOB"/>
</dbReference>
<name>A0AAW1Y7R6_RUBAR</name>
<dbReference type="PANTHER" id="PTHR31529">
    <property type="entry name" value="LOB DOMAIN CONTAINING PROTEIN"/>
    <property type="match status" value="1"/>
</dbReference>
<organism evidence="3 4">
    <name type="scientific">Rubus argutus</name>
    <name type="common">Southern blackberry</name>
    <dbReference type="NCBI Taxonomy" id="59490"/>
    <lineage>
        <taxon>Eukaryota</taxon>
        <taxon>Viridiplantae</taxon>
        <taxon>Streptophyta</taxon>
        <taxon>Embryophyta</taxon>
        <taxon>Tracheophyta</taxon>
        <taxon>Spermatophyta</taxon>
        <taxon>Magnoliopsida</taxon>
        <taxon>eudicotyledons</taxon>
        <taxon>Gunneridae</taxon>
        <taxon>Pentapetalae</taxon>
        <taxon>rosids</taxon>
        <taxon>fabids</taxon>
        <taxon>Rosales</taxon>
        <taxon>Rosaceae</taxon>
        <taxon>Rosoideae</taxon>
        <taxon>Rosoideae incertae sedis</taxon>
        <taxon>Rubus</taxon>
    </lineage>
</organism>
<evidence type="ECO:0000259" key="2">
    <source>
        <dbReference type="PROSITE" id="PS50891"/>
    </source>
</evidence>
<gene>
    <name evidence="3" type="ORF">M0R45_010670</name>
</gene>
<proteinExistence type="inferred from homology"/>
<dbReference type="AlphaFoldDB" id="A0AAW1Y7R6"/>
<keyword evidence="4" id="KW-1185">Reference proteome</keyword>
<dbReference type="Pfam" id="PF03195">
    <property type="entry name" value="LOB"/>
    <property type="match status" value="1"/>
</dbReference>
<dbReference type="GO" id="GO:0005634">
    <property type="term" value="C:nucleus"/>
    <property type="evidence" value="ECO:0007669"/>
    <property type="project" value="TreeGrafter"/>
</dbReference>
<evidence type="ECO:0000313" key="4">
    <source>
        <dbReference type="Proteomes" id="UP001457282"/>
    </source>
</evidence>
<protein>
    <recommendedName>
        <fullName evidence="2">LOB domain-containing protein</fullName>
    </recommendedName>
</protein>
<evidence type="ECO:0000256" key="1">
    <source>
        <dbReference type="ARBA" id="ARBA00005474"/>
    </source>
</evidence>
<dbReference type="PANTHER" id="PTHR31529:SF26">
    <property type="entry name" value="LOB DOMAIN-CONTAINING PROTEIN CRL1"/>
    <property type="match status" value="1"/>
</dbReference>
<comment type="caution">
    <text evidence="3">The sequence shown here is derived from an EMBL/GenBank/DDBJ whole genome shotgun (WGS) entry which is preliminary data.</text>
</comment>
<dbReference type="EMBL" id="JBEDUW010000002">
    <property type="protein sequence ID" value="KAK9945140.1"/>
    <property type="molecule type" value="Genomic_DNA"/>
</dbReference>
<accession>A0AAW1Y7R6</accession>
<reference evidence="3 4" key="1">
    <citation type="journal article" date="2023" name="G3 (Bethesda)">
        <title>A chromosome-length genome assembly and annotation of blackberry (Rubus argutus, cv. 'Hillquist').</title>
        <authorList>
            <person name="Bruna T."/>
            <person name="Aryal R."/>
            <person name="Dudchenko O."/>
            <person name="Sargent D.J."/>
            <person name="Mead D."/>
            <person name="Buti M."/>
            <person name="Cavallini A."/>
            <person name="Hytonen T."/>
            <person name="Andres J."/>
            <person name="Pham M."/>
            <person name="Weisz D."/>
            <person name="Mascagni F."/>
            <person name="Usai G."/>
            <person name="Natali L."/>
            <person name="Bassil N."/>
            <person name="Fernandez G.E."/>
            <person name="Lomsadze A."/>
            <person name="Armour M."/>
            <person name="Olukolu B."/>
            <person name="Poorten T."/>
            <person name="Britton C."/>
            <person name="Davik J."/>
            <person name="Ashrafi H."/>
            <person name="Aiden E.L."/>
            <person name="Borodovsky M."/>
            <person name="Worthington M."/>
        </authorList>
    </citation>
    <scope>NUCLEOTIDE SEQUENCE [LARGE SCALE GENOMIC DNA]</scope>
    <source>
        <strain evidence="3">PI 553951</strain>
    </source>
</reference>
<sequence>MTGSGSPCGACKFLRRKCVRGCIFAPYFCHENGATHFAAIHKVFGASNVSKLLAHLPVSDRCEAAVTISYEAQARLQDPIYGCVSHIFALQQQVVNLQAQLASLKDQAPQSFVNGSEAEANPNENWPQLENSSNTVPQFNSYYHTNDGGTTSYYENGIMNSNSIGSSNYVQNSGVRDENVSSYGSFEEASPSMSSLDMQTNIRQYWGNFDRDVDELQSMAFSYVNHHY</sequence>
<evidence type="ECO:0000313" key="3">
    <source>
        <dbReference type="EMBL" id="KAK9945140.1"/>
    </source>
</evidence>
<dbReference type="GO" id="GO:0045893">
    <property type="term" value="P:positive regulation of DNA-templated transcription"/>
    <property type="evidence" value="ECO:0007669"/>
    <property type="project" value="TreeGrafter"/>
</dbReference>
<feature type="domain" description="LOB" evidence="2">
    <location>
        <begin position="6"/>
        <end position="108"/>
    </location>
</feature>
<comment type="similarity">
    <text evidence="1">Belongs to the LOB domain-containing protein family.</text>
</comment>
<dbReference type="PROSITE" id="PS50891">
    <property type="entry name" value="LOB"/>
    <property type="match status" value="1"/>
</dbReference>
<dbReference type="Proteomes" id="UP001457282">
    <property type="component" value="Unassembled WGS sequence"/>
</dbReference>